<organism evidence="10 11">
    <name type="scientific">Mycolicibacterium aurum</name>
    <name type="common">Mycobacterium aurum</name>
    <dbReference type="NCBI Taxonomy" id="1791"/>
    <lineage>
        <taxon>Bacteria</taxon>
        <taxon>Bacillati</taxon>
        <taxon>Actinomycetota</taxon>
        <taxon>Actinomycetes</taxon>
        <taxon>Mycobacteriales</taxon>
        <taxon>Mycobacteriaceae</taxon>
        <taxon>Mycolicibacterium</taxon>
    </lineage>
</organism>
<evidence type="ECO:0000256" key="2">
    <source>
        <dbReference type="ARBA" id="ARBA00022475"/>
    </source>
</evidence>
<keyword evidence="4 9" id="KW-0812">Transmembrane</keyword>
<comment type="similarity">
    <text evidence="9">Belongs to the KdpA family.</text>
</comment>
<comment type="caution">
    <text evidence="9">Lacks conserved residue(s) required for the propagation of feature annotation.</text>
</comment>
<feature type="transmembrane region" description="Helical" evidence="9">
    <location>
        <begin position="252"/>
        <end position="273"/>
    </location>
</feature>
<feature type="transmembrane region" description="Helical" evidence="9">
    <location>
        <begin position="139"/>
        <end position="157"/>
    </location>
</feature>
<dbReference type="OrthoDB" id="9763796at2"/>
<comment type="subunit">
    <text evidence="9">The system is composed of three essential subunits: KdpA, KdpB and KdpC.</text>
</comment>
<keyword evidence="5 9" id="KW-0630">Potassium</keyword>
<feature type="transmembrane region" description="Helical" evidence="9">
    <location>
        <begin position="285"/>
        <end position="306"/>
    </location>
</feature>
<dbReference type="EMBL" id="LR134356">
    <property type="protein sequence ID" value="VEG57470.1"/>
    <property type="molecule type" value="Genomic_DNA"/>
</dbReference>
<reference evidence="10 11" key="1">
    <citation type="submission" date="2018-12" db="EMBL/GenBank/DDBJ databases">
        <authorList>
            <consortium name="Pathogen Informatics"/>
        </authorList>
    </citation>
    <scope>NUCLEOTIDE SEQUENCE [LARGE SCALE GENOMIC DNA]</scope>
    <source>
        <strain evidence="10 11">NCTC10437</strain>
    </source>
</reference>
<feature type="transmembrane region" description="Helical" evidence="9">
    <location>
        <begin position="178"/>
        <end position="199"/>
    </location>
</feature>
<sequence length="560" mass="58949">MSTTAAGVLFLLSLVIALAAVHVPLGDYMYRVYTTTKDSRAEGLVYRLIGADPKAEQTWGAYARSVLAFSAVSILFLFVLQLVQGTLPLALTDPGTEMTPALAWNTAVSFVTNTNWQAYSGESTQGHLVQMAGLTVQNFVSAAVGIAVAIAFVRGLTRRSTGELGNFWVDLVRGAFRILLPLSVIGAVILISGGVIQNFHLHDQIVNTLTGVQQTIPGGPVASQEVIKELGTNGGGFFNANSSHPFENPTSWTNWVEIFLLSVIAFSLPRTFGRMVGEPGGRRQGLAIVAVMSIIALVSVSLTMFFQLQHHGTVPTAAGASMEGVEQRFGVANSAVFAAATTLTSTGAVNSFHDSYTSLGGMMTMFNMMLGEVAPGGVGSGLYGMLILAIITVFVAGLMVGRTPEYLGKKITPREIKLAATYFLISPLIVLTGTAVAMAMPEQRASMLNTGPHGLSEVLYAFTSAANNNGSAFAGISVNTTWYNTALGLAMLFGRFLPIIFALALAGALAKQGRTPESVGTLPTHRPQFVGMVAGVTLILVALTFLPVLALGPLAEGIHS</sequence>
<dbReference type="RefSeq" id="WP_048632893.1">
    <property type="nucleotide sequence ID" value="NZ_CVQQ01000008.1"/>
</dbReference>
<dbReference type="Proteomes" id="UP000279306">
    <property type="component" value="Chromosome"/>
</dbReference>
<proteinExistence type="inferred from homology"/>
<dbReference type="GO" id="GO:0005886">
    <property type="term" value="C:plasma membrane"/>
    <property type="evidence" value="ECO:0007669"/>
    <property type="project" value="UniProtKB-SubCell"/>
</dbReference>
<dbReference type="STRING" id="1791.GCA_001049355_03033"/>
<name>A0A3S4S180_MYCAU</name>
<dbReference type="PANTHER" id="PTHR30607:SF2">
    <property type="entry name" value="POTASSIUM-TRANSPORTING ATPASE POTASSIUM-BINDING SUBUNIT"/>
    <property type="match status" value="1"/>
</dbReference>
<evidence type="ECO:0000313" key="11">
    <source>
        <dbReference type="Proteomes" id="UP000279306"/>
    </source>
</evidence>
<evidence type="ECO:0000256" key="4">
    <source>
        <dbReference type="ARBA" id="ARBA00022692"/>
    </source>
</evidence>
<evidence type="ECO:0000256" key="6">
    <source>
        <dbReference type="ARBA" id="ARBA00022989"/>
    </source>
</evidence>
<evidence type="ECO:0000256" key="5">
    <source>
        <dbReference type="ARBA" id="ARBA00022958"/>
    </source>
</evidence>
<dbReference type="PANTHER" id="PTHR30607">
    <property type="entry name" value="POTASSIUM-TRANSPORTING ATPASE A CHAIN"/>
    <property type="match status" value="1"/>
</dbReference>
<dbReference type="KEGG" id="mauu:NCTC10437_04481"/>
<feature type="transmembrane region" description="Helical" evidence="9">
    <location>
        <begin position="422"/>
        <end position="440"/>
    </location>
</feature>
<dbReference type="HAMAP" id="MF_00275">
    <property type="entry name" value="KdpA"/>
    <property type="match status" value="1"/>
</dbReference>
<gene>
    <name evidence="9" type="primary">kdpA</name>
    <name evidence="10" type="ORF">NCTC10437_04481</name>
</gene>
<evidence type="ECO:0000256" key="8">
    <source>
        <dbReference type="ARBA" id="ARBA00023136"/>
    </source>
</evidence>
<evidence type="ECO:0000256" key="7">
    <source>
        <dbReference type="ARBA" id="ARBA00023065"/>
    </source>
</evidence>
<keyword evidence="8 9" id="KW-0472">Membrane</keyword>
<evidence type="ECO:0000256" key="9">
    <source>
        <dbReference type="HAMAP-Rule" id="MF_00275"/>
    </source>
</evidence>
<dbReference type="NCBIfam" id="TIGR00680">
    <property type="entry name" value="kdpA"/>
    <property type="match status" value="1"/>
</dbReference>
<keyword evidence="1 9" id="KW-0813">Transport</keyword>
<keyword evidence="6 9" id="KW-1133">Transmembrane helix</keyword>
<dbReference type="Pfam" id="PF03814">
    <property type="entry name" value="KdpA"/>
    <property type="match status" value="1"/>
</dbReference>
<dbReference type="GO" id="GO:0030955">
    <property type="term" value="F:potassium ion binding"/>
    <property type="evidence" value="ECO:0007669"/>
    <property type="project" value="UniProtKB-UniRule"/>
</dbReference>
<keyword evidence="7 9" id="KW-0406">Ion transport</keyword>
<feature type="transmembrane region" description="Helical" evidence="9">
    <location>
        <begin position="529"/>
        <end position="550"/>
    </location>
</feature>
<keyword evidence="2 9" id="KW-1003">Cell membrane</keyword>
<feature type="transmembrane region" description="Helical" evidence="9">
    <location>
        <begin position="382"/>
        <end position="401"/>
    </location>
</feature>
<comment type="subcellular location">
    <subcellularLocation>
        <location evidence="9">Cell membrane</location>
        <topology evidence="9">Multi-pass membrane protein</topology>
    </subcellularLocation>
</comment>
<comment type="function">
    <text evidence="9">Part of the high-affinity ATP-driven potassium transport (or Kdp) system, which catalyzes the hydrolysis of ATP coupled with the electrogenic transport of potassium into the cytoplasm. This subunit binds the extracellular potassium ions and delivers the ions to the membrane domain of KdpB through an intramembrane tunnel.</text>
</comment>
<evidence type="ECO:0000256" key="1">
    <source>
        <dbReference type="ARBA" id="ARBA00022448"/>
    </source>
</evidence>
<dbReference type="InterPro" id="IPR004623">
    <property type="entry name" value="KdpA"/>
</dbReference>
<protein>
    <recommendedName>
        <fullName evidence="9">Potassium-transporting ATPase potassium-binding subunit</fullName>
    </recommendedName>
    <alternativeName>
        <fullName evidence="9">ATP phosphohydrolase [potassium-transporting] A chain</fullName>
    </alternativeName>
    <alternativeName>
        <fullName evidence="9">Potassium-binding and translocating subunit A</fullName>
    </alternativeName>
    <alternativeName>
        <fullName evidence="9">Potassium-translocating ATPase A chain</fullName>
    </alternativeName>
</protein>
<dbReference type="PIRSF" id="PIRSF001294">
    <property type="entry name" value="K_ATPaseA"/>
    <property type="match status" value="1"/>
</dbReference>
<feature type="transmembrane region" description="Helical" evidence="9">
    <location>
        <begin position="61"/>
        <end position="80"/>
    </location>
</feature>
<dbReference type="AlphaFoldDB" id="A0A3S4S180"/>
<evidence type="ECO:0000256" key="3">
    <source>
        <dbReference type="ARBA" id="ARBA00022538"/>
    </source>
</evidence>
<keyword evidence="11" id="KW-1185">Reference proteome</keyword>
<accession>A0A3S4S180</accession>
<dbReference type="GO" id="GO:0008556">
    <property type="term" value="F:P-type potassium transmembrane transporter activity"/>
    <property type="evidence" value="ECO:0007669"/>
    <property type="project" value="InterPro"/>
</dbReference>
<feature type="transmembrane region" description="Helical" evidence="9">
    <location>
        <begin position="486"/>
        <end position="509"/>
    </location>
</feature>
<keyword evidence="3 9" id="KW-0633">Potassium transport</keyword>
<evidence type="ECO:0000313" key="10">
    <source>
        <dbReference type="EMBL" id="VEG57470.1"/>
    </source>
</evidence>